<gene>
    <name evidence="6" type="ORF">FYJ71_05575</name>
</gene>
<dbReference type="AlphaFoldDB" id="A0A6N7WZX5"/>
<dbReference type="GO" id="GO:0051536">
    <property type="term" value="F:iron-sulfur cluster binding"/>
    <property type="evidence" value="ECO:0007669"/>
    <property type="project" value="UniProtKB-KW"/>
</dbReference>
<evidence type="ECO:0000313" key="7">
    <source>
        <dbReference type="Proteomes" id="UP000440713"/>
    </source>
</evidence>
<dbReference type="Pfam" id="PF06050">
    <property type="entry name" value="HGD-D"/>
    <property type="match status" value="1"/>
</dbReference>
<accession>A0A6N7WZX5</accession>
<protein>
    <submittedName>
        <fullName evidence="6">2-hydroxyacyl-CoA dehydratase</fullName>
    </submittedName>
</protein>
<dbReference type="GO" id="GO:0016836">
    <property type="term" value="F:hydro-lyase activity"/>
    <property type="evidence" value="ECO:0007669"/>
    <property type="project" value="UniProtKB-ARBA"/>
</dbReference>
<evidence type="ECO:0000256" key="3">
    <source>
        <dbReference type="ARBA" id="ARBA00022723"/>
    </source>
</evidence>
<sequence length="373" mass="42300">MTLNEVLEKLEYVANNPKKMLQDYIKSGKKVVGCFPMYTPEEIAHAGGLVPMSMWGGNTNIERAKEYYPAFVCSIIAANVEYGLKGSYDGVSAVMIPCMCDTLRSTTQNWKSGVKIPMVAFAHPHNRKIQAGVDYLVEEYESVKKRLEDICECEITEDAMLKSIDIYNEHRKVMQEFVELVPNYLNTITPTKRNAVIKSGNFMLKEDHTLLVKELNEILKSMPKEDFKGKKVMTTGIVLDDKGFLDVLEKNNLAVAYDNVGQETRQFSTLVPEGNSALERLALQWSNIEGCSLAYDPQRLRGKIVADHVKRLGIDGVIYGLMKFCDPEEYDYPIFKKDMDEAGIPHLYMEIEQGTSNIEQMRTRIQTFADIIS</sequence>
<keyword evidence="4" id="KW-0408">Iron</keyword>
<comment type="similarity">
    <text evidence="2">Belongs to the FldB/FldC dehydratase alpha/beta subunit family.</text>
</comment>
<proteinExistence type="inferred from homology"/>
<dbReference type="GO" id="GO:0046872">
    <property type="term" value="F:metal ion binding"/>
    <property type="evidence" value="ECO:0007669"/>
    <property type="project" value="UniProtKB-KW"/>
</dbReference>
<dbReference type="Gene3D" id="3.40.50.11900">
    <property type="match status" value="1"/>
</dbReference>
<dbReference type="Gene3D" id="3.40.50.11890">
    <property type="match status" value="1"/>
</dbReference>
<evidence type="ECO:0000313" key="6">
    <source>
        <dbReference type="EMBL" id="MST62445.1"/>
    </source>
</evidence>
<dbReference type="PANTHER" id="PTHR30548:SF5">
    <property type="entry name" value="SUBUNIT OF OXYGEN-SENSITIVE 2-HYDROXYISOCAPROYL-COA DEHYDRATASE"/>
    <property type="match status" value="1"/>
</dbReference>
<evidence type="ECO:0000256" key="4">
    <source>
        <dbReference type="ARBA" id="ARBA00023004"/>
    </source>
</evidence>
<dbReference type="RefSeq" id="WP_154537828.1">
    <property type="nucleotide sequence ID" value="NZ_VUNE01000002.1"/>
</dbReference>
<dbReference type="Gene3D" id="1.20.1270.370">
    <property type="match status" value="1"/>
</dbReference>
<evidence type="ECO:0000256" key="1">
    <source>
        <dbReference type="ARBA" id="ARBA00001966"/>
    </source>
</evidence>
<dbReference type="InterPro" id="IPR010327">
    <property type="entry name" value="FldB/FldC_alpha/beta"/>
</dbReference>
<organism evidence="6 7">
    <name type="scientific">Peptostreptococcus porci</name>
    <dbReference type="NCBI Taxonomy" id="2652282"/>
    <lineage>
        <taxon>Bacteria</taxon>
        <taxon>Bacillati</taxon>
        <taxon>Bacillota</taxon>
        <taxon>Clostridia</taxon>
        <taxon>Peptostreptococcales</taxon>
        <taxon>Peptostreptococcaceae</taxon>
        <taxon>Peptostreptococcus</taxon>
    </lineage>
</organism>
<keyword evidence="7" id="KW-1185">Reference proteome</keyword>
<dbReference type="PANTHER" id="PTHR30548">
    <property type="entry name" value="2-HYDROXYGLUTARYL-COA DEHYDRATASE, D-COMPONENT-RELATED"/>
    <property type="match status" value="1"/>
</dbReference>
<comment type="caution">
    <text evidence="6">The sequence shown here is derived from an EMBL/GenBank/DDBJ whole genome shotgun (WGS) entry which is preliminary data.</text>
</comment>
<dbReference type="EMBL" id="VUNE01000002">
    <property type="protein sequence ID" value="MST62445.1"/>
    <property type="molecule type" value="Genomic_DNA"/>
</dbReference>
<dbReference type="Proteomes" id="UP000440713">
    <property type="component" value="Unassembled WGS sequence"/>
</dbReference>
<keyword evidence="5" id="KW-0411">Iron-sulfur</keyword>
<evidence type="ECO:0000256" key="2">
    <source>
        <dbReference type="ARBA" id="ARBA00005806"/>
    </source>
</evidence>
<keyword evidence="3" id="KW-0479">Metal-binding</keyword>
<comment type="cofactor">
    <cofactor evidence="1">
        <name>[4Fe-4S] cluster</name>
        <dbReference type="ChEBI" id="CHEBI:49883"/>
    </cofactor>
</comment>
<evidence type="ECO:0000256" key="5">
    <source>
        <dbReference type="ARBA" id="ARBA00023014"/>
    </source>
</evidence>
<name>A0A6N7WZX5_9FIRM</name>
<reference evidence="6 7" key="1">
    <citation type="submission" date="2019-08" db="EMBL/GenBank/DDBJ databases">
        <title>In-depth cultivation of the pig gut microbiome towards novel bacterial diversity and tailored functional studies.</title>
        <authorList>
            <person name="Wylensek D."/>
            <person name="Hitch T.C.A."/>
            <person name="Clavel T."/>
        </authorList>
    </citation>
    <scope>NUCLEOTIDE SEQUENCE [LARGE SCALE GENOMIC DNA]</scope>
    <source>
        <strain evidence="6 7">WCA-SAB-591-4A-A</strain>
    </source>
</reference>